<organism evidence="2 3">
    <name type="scientific">Ciona savignyi</name>
    <name type="common">Pacific transparent sea squirt</name>
    <dbReference type="NCBI Taxonomy" id="51511"/>
    <lineage>
        <taxon>Eukaryota</taxon>
        <taxon>Metazoa</taxon>
        <taxon>Chordata</taxon>
        <taxon>Tunicata</taxon>
        <taxon>Ascidiacea</taxon>
        <taxon>Phlebobranchia</taxon>
        <taxon>Cionidae</taxon>
        <taxon>Ciona</taxon>
    </lineage>
</organism>
<dbReference type="HOGENOM" id="CLU_1582107_0_0_1"/>
<feature type="compositionally biased region" description="Pro residues" evidence="1">
    <location>
        <begin position="160"/>
        <end position="169"/>
    </location>
</feature>
<name>H2YCZ2_CIOSA</name>
<dbReference type="GeneTree" id="ENSGT00390000018653"/>
<reference evidence="2" key="3">
    <citation type="submission" date="2025-09" db="UniProtKB">
        <authorList>
            <consortium name="Ensembl"/>
        </authorList>
    </citation>
    <scope>IDENTIFICATION</scope>
</reference>
<feature type="compositionally biased region" description="Pro residues" evidence="1">
    <location>
        <begin position="141"/>
        <end position="150"/>
    </location>
</feature>
<reference evidence="2" key="2">
    <citation type="submission" date="2025-08" db="UniProtKB">
        <authorList>
            <consortium name="Ensembl"/>
        </authorList>
    </citation>
    <scope>IDENTIFICATION</scope>
</reference>
<sequence>MRRLYQAERDGVVPAGISLDIRRLVPLKYLRVFVSRPAQRVIGIQNQGGLTKEYQLIERPHPGADDPFMTWRNVIGSMQPRHDDDTLFVTLQMFERWSRQHRCRITIYPGSQKQSNTSLANWKVTKAKPEPPKPEPKPEVVKPPTPPPEIEPPKIEPPPKPRTPTPPLS</sequence>
<proteinExistence type="predicted"/>
<keyword evidence="3" id="KW-1185">Reference proteome</keyword>
<reference evidence="3" key="1">
    <citation type="submission" date="2003-08" db="EMBL/GenBank/DDBJ databases">
        <authorList>
            <person name="Birren B."/>
            <person name="Nusbaum C."/>
            <person name="Abebe A."/>
            <person name="Abouelleil A."/>
            <person name="Adekoya E."/>
            <person name="Ait-zahra M."/>
            <person name="Allen N."/>
            <person name="Allen T."/>
            <person name="An P."/>
            <person name="Anderson M."/>
            <person name="Anderson S."/>
            <person name="Arachchi H."/>
            <person name="Armbruster J."/>
            <person name="Bachantsang P."/>
            <person name="Baldwin J."/>
            <person name="Barry A."/>
            <person name="Bayul T."/>
            <person name="Blitshsteyn B."/>
            <person name="Bloom T."/>
            <person name="Blye J."/>
            <person name="Boguslavskiy L."/>
            <person name="Borowsky M."/>
            <person name="Boukhgalter B."/>
            <person name="Brunache A."/>
            <person name="Butler J."/>
            <person name="Calixte N."/>
            <person name="Calvo S."/>
            <person name="Camarata J."/>
            <person name="Campo K."/>
            <person name="Chang J."/>
            <person name="Cheshatsang Y."/>
            <person name="Citroen M."/>
            <person name="Collymore A."/>
            <person name="Considine T."/>
            <person name="Cook A."/>
            <person name="Cooke P."/>
            <person name="Corum B."/>
            <person name="Cuomo C."/>
            <person name="David R."/>
            <person name="Dawoe T."/>
            <person name="Degray S."/>
            <person name="Dodge S."/>
            <person name="Dooley K."/>
            <person name="Dorje P."/>
            <person name="Dorjee K."/>
            <person name="Dorris L."/>
            <person name="Duffey N."/>
            <person name="Dupes A."/>
            <person name="Elkins T."/>
            <person name="Engels R."/>
            <person name="Erickson J."/>
            <person name="Farina A."/>
            <person name="Faro S."/>
            <person name="Ferreira P."/>
            <person name="Fischer H."/>
            <person name="Fitzgerald M."/>
            <person name="Foley K."/>
            <person name="Gage D."/>
            <person name="Galagan J."/>
            <person name="Gearin G."/>
            <person name="Gnerre S."/>
            <person name="Gnirke A."/>
            <person name="Goyette A."/>
            <person name="Graham J."/>
            <person name="Grandbois E."/>
            <person name="Gyaltsen K."/>
            <person name="Hafez N."/>
            <person name="Hagopian D."/>
            <person name="Hagos B."/>
            <person name="Hall J."/>
            <person name="Hatcher B."/>
            <person name="Heller A."/>
            <person name="Higgins H."/>
            <person name="Honan T."/>
            <person name="Horn A."/>
            <person name="Houde N."/>
            <person name="Hughes L."/>
            <person name="Hulme W."/>
            <person name="Husby E."/>
            <person name="Iliev I."/>
            <person name="Jaffe D."/>
            <person name="Jones C."/>
            <person name="Kamal M."/>
            <person name="Kamat A."/>
            <person name="Kamvysselis M."/>
            <person name="Karlsson E."/>
            <person name="Kells C."/>
            <person name="Kieu A."/>
            <person name="Kisner P."/>
            <person name="Kodira C."/>
            <person name="Kulbokas E."/>
            <person name="Labutti K."/>
            <person name="Lama D."/>
            <person name="Landers T."/>
            <person name="Leger J."/>
            <person name="Levine S."/>
            <person name="Lewis D."/>
            <person name="Lewis T."/>
            <person name="Lindblad-toh K."/>
            <person name="Liu X."/>
            <person name="Lokyitsang T."/>
            <person name="Lokyitsang Y."/>
            <person name="Lucien O."/>
            <person name="Lui A."/>
            <person name="Ma L.J."/>
            <person name="Mabbitt R."/>
            <person name="Macdonald J."/>
            <person name="Maclean C."/>
            <person name="Major J."/>
            <person name="Manning J."/>
            <person name="Marabella R."/>
            <person name="Maru K."/>
            <person name="Matthews C."/>
            <person name="Mauceli E."/>
            <person name="Mccarthy M."/>
            <person name="Mcdonough S."/>
            <person name="Mcghee T."/>
            <person name="Meldrim J."/>
            <person name="Meneus L."/>
            <person name="Mesirov J."/>
            <person name="Mihalev A."/>
            <person name="Mihova T."/>
            <person name="Mikkelsen T."/>
            <person name="Mlenga V."/>
            <person name="Moru K."/>
            <person name="Mozes J."/>
            <person name="Mulrain L."/>
            <person name="Munson G."/>
            <person name="Naylor J."/>
            <person name="Newes C."/>
            <person name="Nguyen C."/>
            <person name="Nguyen N."/>
            <person name="Nguyen T."/>
            <person name="Nicol R."/>
            <person name="Nielsen C."/>
            <person name="Nizzari M."/>
            <person name="Norbu C."/>
            <person name="Norbu N."/>
            <person name="O'donnell P."/>
            <person name="Okoawo O."/>
            <person name="O'leary S."/>
            <person name="Omotosho B."/>
            <person name="O'neill K."/>
            <person name="Osman S."/>
            <person name="Parker S."/>
            <person name="Perrin D."/>
            <person name="Phunkhang P."/>
            <person name="Piqani B."/>
            <person name="Purcell S."/>
            <person name="Rachupka T."/>
            <person name="Ramasamy U."/>
            <person name="Rameau R."/>
            <person name="Ray V."/>
            <person name="Raymond C."/>
            <person name="Retta R."/>
            <person name="Richardson S."/>
            <person name="Rise C."/>
            <person name="Rodriguez J."/>
            <person name="Rogers J."/>
            <person name="Rogov P."/>
            <person name="Rutman M."/>
            <person name="Schupbach R."/>
            <person name="Seaman C."/>
            <person name="Settipalli S."/>
            <person name="Sharpe T."/>
            <person name="Sheridan J."/>
            <person name="Sherpa N."/>
            <person name="Shi J."/>
            <person name="Smirnov S."/>
            <person name="Smith C."/>
            <person name="Sougnez C."/>
            <person name="Spencer B."/>
            <person name="Stalker J."/>
            <person name="Stange-thomann N."/>
            <person name="Stavropoulos S."/>
            <person name="Stetson K."/>
            <person name="Stone C."/>
            <person name="Stone S."/>
            <person name="Stubbs M."/>
            <person name="Talamas J."/>
            <person name="Tchuinga P."/>
            <person name="Tenzing P."/>
            <person name="Tesfaye S."/>
            <person name="Theodore J."/>
            <person name="Thoulutsang Y."/>
            <person name="Topham K."/>
            <person name="Towey S."/>
            <person name="Tsamla T."/>
            <person name="Tsomo N."/>
            <person name="Vallee D."/>
            <person name="Vassiliev H."/>
            <person name="Venkataraman V."/>
            <person name="Vinson J."/>
            <person name="Vo A."/>
            <person name="Wade C."/>
            <person name="Wang S."/>
            <person name="Wangchuk T."/>
            <person name="Wangdi T."/>
            <person name="Whittaker C."/>
            <person name="Wilkinson J."/>
            <person name="Wu Y."/>
            <person name="Wyman D."/>
            <person name="Yadav S."/>
            <person name="Yang S."/>
            <person name="Yang X."/>
            <person name="Yeager S."/>
            <person name="Yee E."/>
            <person name="Young G."/>
            <person name="Zainoun J."/>
            <person name="Zembeck L."/>
            <person name="Zimmer A."/>
            <person name="Zody M."/>
            <person name="Lander E."/>
        </authorList>
    </citation>
    <scope>NUCLEOTIDE SEQUENCE [LARGE SCALE GENOMIC DNA]</scope>
</reference>
<dbReference type="Ensembl" id="ENSCSAVT00000003239.1">
    <property type="protein sequence ID" value="ENSCSAVP00000003190.1"/>
    <property type="gene ID" value="ENSCSAVG00000001897.1"/>
</dbReference>
<evidence type="ECO:0000256" key="1">
    <source>
        <dbReference type="SAM" id="MobiDB-lite"/>
    </source>
</evidence>
<accession>H2YCZ2</accession>
<feature type="compositionally biased region" description="Basic and acidic residues" evidence="1">
    <location>
        <begin position="127"/>
        <end position="140"/>
    </location>
</feature>
<dbReference type="Proteomes" id="UP000007875">
    <property type="component" value="Unassembled WGS sequence"/>
</dbReference>
<evidence type="ECO:0000313" key="3">
    <source>
        <dbReference type="Proteomes" id="UP000007875"/>
    </source>
</evidence>
<feature type="region of interest" description="Disordered" evidence="1">
    <location>
        <begin position="113"/>
        <end position="169"/>
    </location>
</feature>
<dbReference type="AlphaFoldDB" id="H2YCZ2"/>
<protein>
    <submittedName>
        <fullName evidence="2">Uncharacterized protein</fullName>
    </submittedName>
</protein>
<evidence type="ECO:0000313" key="2">
    <source>
        <dbReference type="Ensembl" id="ENSCSAVP00000003190.1"/>
    </source>
</evidence>